<evidence type="ECO:0000259" key="5">
    <source>
        <dbReference type="Pfam" id="PF00535"/>
    </source>
</evidence>
<dbReference type="PANTHER" id="PTHR43630">
    <property type="entry name" value="POLY-BETA-1,6-N-ACETYL-D-GLUCOSAMINE SYNTHASE"/>
    <property type="match status" value="1"/>
</dbReference>
<keyword evidence="2" id="KW-0328">Glycosyltransferase</keyword>
<keyword evidence="7" id="KW-1185">Reference proteome</keyword>
<dbReference type="GO" id="GO:0016757">
    <property type="term" value="F:glycosyltransferase activity"/>
    <property type="evidence" value="ECO:0007669"/>
    <property type="project" value="UniProtKB-KW"/>
</dbReference>
<evidence type="ECO:0000256" key="1">
    <source>
        <dbReference type="ARBA" id="ARBA00006739"/>
    </source>
</evidence>
<feature type="transmembrane region" description="Helical" evidence="4">
    <location>
        <begin position="407"/>
        <end position="426"/>
    </location>
</feature>
<evidence type="ECO:0000256" key="3">
    <source>
        <dbReference type="ARBA" id="ARBA00022679"/>
    </source>
</evidence>
<dbReference type="AlphaFoldDB" id="A0A1I5FHS4"/>
<accession>A0A1I5FHS4</accession>
<sequence length="441" mass="51238">MHVLFILFIIFQLVYIIIPLLKERPDRAAMNMTSEEEKGLTILVPAYNEELVIHKCLGSLVNVNYTHHEIIIINDGSTDQTLWVLMESLGLVIDDRRCARKLHYARVREFYHSTLYPNVYVINKENGGKADSLNAGIDYSTNGIVITLDADSLLEKDSLKYISHAFDSSEEVIAVGGMVHIAQGFENDNGTLRPSLKNTNALIRHQMIQYLTGFCLNKYTHSRLNAITVIAGAFGAFQKEVLFRVNGFRQTVGEDMDITLKFQKYIKQNNKNERMLFIPEAICYTQCPEDFKNLINQRFRWQRAFIDCIIYYWNDLFNNFCFFTSMYLLFDSFILGTLVSFSTILIPFLIFLVPTSGVWALKILLLVSFVTSFLQNITVFFVLHRYDYVFSIKDYIKFTGFTLYECVTYRFLGIIYAFFGTISYFIHTNNWNKIERTRLNL</sequence>
<dbReference type="Proteomes" id="UP000198806">
    <property type="component" value="Unassembled WGS sequence"/>
</dbReference>
<proteinExistence type="inferred from homology"/>
<evidence type="ECO:0000313" key="6">
    <source>
        <dbReference type="EMBL" id="SFO23159.1"/>
    </source>
</evidence>
<feature type="transmembrane region" description="Helical" evidence="4">
    <location>
        <begin position="359"/>
        <end position="386"/>
    </location>
</feature>
<dbReference type="OrthoDB" id="9768769at2"/>
<keyword evidence="4" id="KW-0812">Transmembrane</keyword>
<evidence type="ECO:0000256" key="4">
    <source>
        <dbReference type="SAM" id="Phobius"/>
    </source>
</evidence>
<gene>
    <name evidence="6" type="ORF">SAMN04489757_11427</name>
</gene>
<dbReference type="EMBL" id="FOWD01000014">
    <property type="protein sequence ID" value="SFO23159.1"/>
    <property type="molecule type" value="Genomic_DNA"/>
</dbReference>
<reference evidence="6 7" key="1">
    <citation type="submission" date="2016-10" db="EMBL/GenBank/DDBJ databases">
        <authorList>
            <person name="de Groot N.N."/>
        </authorList>
    </citation>
    <scope>NUCLEOTIDE SEQUENCE [LARGE SCALE GENOMIC DNA]</scope>
    <source>
        <strain evidence="6 7">DSM 1283</strain>
    </source>
</reference>
<keyword evidence="4" id="KW-0472">Membrane</keyword>
<dbReference type="CDD" id="cd06423">
    <property type="entry name" value="CESA_like"/>
    <property type="match status" value="1"/>
</dbReference>
<dbReference type="Gene3D" id="3.90.550.10">
    <property type="entry name" value="Spore Coat Polysaccharide Biosynthesis Protein SpsA, Chain A"/>
    <property type="match status" value="1"/>
</dbReference>
<organism evidence="6 7">
    <name type="scientific">Anaerocolumna aminovalerica</name>
    <dbReference type="NCBI Taxonomy" id="1527"/>
    <lineage>
        <taxon>Bacteria</taxon>
        <taxon>Bacillati</taxon>
        <taxon>Bacillota</taxon>
        <taxon>Clostridia</taxon>
        <taxon>Lachnospirales</taxon>
        <taxon>Lachnospiraceae</taxon>
        <taxon>Anaerocolumna</taxon>
    </lineage>
</organism>
<protein>
    <submittedName>
        <fullName evidence="6">Glycosyltransferase, catalytic subunit of cellulose synthase and poly-beta-1,6-N-acetylglucosamine synthase</fullName>
    </submittedName>
</protein>
<dbReference type="SUPFAM" id="SSF53448">
    <property type="entry name" value="Nucleotide-diphospho-sugar transferases"/>
    <property type="match status" value="1"/>
</dbReference>
<dbReference type="STRING" id="1527.SAMN04489757_11427"/>
<keyword evidence="3 6" id="KW-0808">Transferase</keyword>
<feature type="transmembrane region" description="Helical" evidence="4">
    <location>
        <begin position="6"/>
        <end position="22"/>
    </location>
</feature>
<dbReference type="PANTHER" id="PTHR43630:SF1">
    <property type="entry name" value="POLY-BETA-1,6-N-ACETYL-D-GLUCOSAMINE SYNTHASE"/>
    <property type="match status" value="1"/>
</dbReference>
<dbReference type="RefSeq" id="WP_091686435.1">
    <property type="nucleotide sequence ID" value="NZ_BAABFM010000048.1"/>
</dbReference>
<dbReference type="Pfam" id="PF00535">
    <property type="entry name" value="Glycos_transf_2"/>
    <property type="match status" value="1"/>
</dbReference>
<keyword evidence="4" id="KW-1133">Transmembrane helix</keyword>
<feature type="transmembrane region" description="Helical" evidence="4">
    <location>
        <begin position="333"/>
        <end position="353"/>
    </location>
</feature>
<feature type="domain" description="Glycosyltransferase 2-like" evidence="5">
    <location>
        <begin position="41"/>
        <end position="199"/>
    </location>
</feature>
<comment type="similarity">
    <text evidence="1">Belongs to the glycosyltransferase 2 family.</text>
</comment>
<dbReference type="InterPro" id="IPR001173">
    <property type="entry name" value="Glyco_trans_2-like"/>
</dbReference>
<evidence type="ECO:0000313" key="7">
    <source>
        <dbReference type="Proteomes" id="UP000198806"/>
    </source>
</evidence>
<dbReference type="InterPro" id="IPR029044">
    <property type="entry name" value="Nucleotide-diphossugar_trans"/>
</dbReference>
<evidence type="ECO:0000256" key="2">
    <source>
        <dbReference type="ARBA" id="ARBA00022676"/>
    </source>
</evidence>
<name>A0A1I5FHS4_9FIRM</name>